<evidence type="ECO:0008006" key="3">
    <source>
        <dbReference type="Google" id="ProtNLM"/>
    </source>
</evidence>
<protein>
    <recommendedName>
        <fullName evidence="3">Transcriptional regulator</fullName>
    </recommendedName>
</protein>
<accession>A0ABP6X559</accession>
<gene>
    <name evidence="1" type="ORF">GCM10022419_045440</name>
</gene>
<organism evidence="1 2">
    <name type="scientific">Nonomuraea rosea</name>
    <dbReference type="NCBI Taxonomy" id="638574"/>
    <lineage>
        <taxon>Bacteria</taxon>
        <taxon>Bacillati</taxon>
        <taxon>Actinomycetota</taxon>
        <taxon>Actinomycetes</taxon>
        <taxon>Streptosporangiales</taxon>
        <taxon>Streptosporangiaceae</taxon>
        <taxon>Nonomuraea</taxon>
    </lineage>
</organism>
<name>A0ABP6X559_9ACTN</name>
<evidence type="ECO:0000313" key="2">
    <source>
        <dbReference type="Proteomes" id="UP001500630"/>
    </source>
</evidence>
<keyword evidence="2" id="KW-1185">Reference proteome</keyword>
<proteinExistence type="predicted"/>
<dbReference type="EMBL" id="BAABDQ010000009">
    <property type="protein sequence ID" value="GAA3559742.1"/>
    <property type="molecule type" value="Genomic_DNA"/>
</dbReference>
<sequence length="112" mass="12328">MPQVRVMDDDADLAAEVVEQLVELIARADSGLRAGSITRLRHRGGGGRFVVDVEPSPRSVMQQQSSERRVQRMVFCEAHHGAHEEMAECVWPHDIAPPGAVPQVGHPLRSTD</sequence>
<evidence type="ECO:0000313" key="1">
    <source>
        <dbReference type="EMBL" id="GAA3559742.1"/>
    </source>
</evidence>
<comment type="caution">
    <text evidence="1">The sequence shown here is derived from an EMBL/GenBank/DDBJ whole genome shotgun (WGS) entry which is preliminary data.</text>
</comment>
<reference evidence="2" key="1">
    <citation type="journal article" date="2019" name="Int. J. Syst. Evol. Microbiol.">
        <title>The Global Catalogue of Microorganisms (GCM) 10K type strain sequencing project: providing services to taxonomists for standard genome sequencing and annotation.</title>
        <authorList>
            <consortium name="The Broad Institute Genomics Platform"/>
            <consortium name="The Broad Institute Genome Sequencing Center for Infectious Disease"/>
            <person name="Wu L."/>
            <person name="Ma J."/>
        </authorList>
    </citation>
    <scope>NUCLEOTIDE SEQUENCE [LARGE SCALE GENOMIC DNA]</scope>
    <source>
        <strain evidence="2">JCM 17326</strain>
    </source>
</reference>
<dbReference type="Proteomes" id="UP001500630">
    <property type="component" value="Unassembled WGS sequence"/>
</dbReference>